<feature type="region of interest" description="Disordered" evidence="1">
    <location>
        <begin position="25"/>
        <end position="48"/>
    </location>
</feature>
<accession>A0A4C1UT05</accession>
<dbReference type="AlphaFoldDB" id="A0A4C1UT05"/>
<proteinExistence type="predicted"/>
<dbReference type="Proteomes" id="UP000299102">
    <property type="component" value="Unassembled WGS sequence"/>
</dbReference>
<evidence type="ECO:0000313" key="3">
    <source>
        <dbReference type="Proteomes" id="UP000299102"/>
    </source>
</evidence>
<name>A0A4C1UT05_EUMVA</name>
<evidence type="ECO:0000256" key="1">
    <source>
        <dbReference type="SAM" id="MobiDB-lite"/>
    </source>
</evidence>
<reference evidence="2 3" key="1">
    <citation type="journal article" date="2019" name="Commun. Biol.">
        <title>The bagworm genome reveals a unique fibroin gene that provides high tensile strength.</title>
        <authorList>
            <person name="Kono N."/>
            <person name="Nakamura H."/>
            <person name="Ohtoshi R."/>
            <person name="Tomita M."/>
            <person name="Numata K."/>
            <person name="Arakawa K."/>
        </authorList>
    </citation>
    <scope>NUCLEOTIDE SEQUENCE [LARGE SCALE GENOMIC DNA]</scope>
</reference>
<keyword evidence="3" id="KW-1185">Reference proteome</keyword>
<gene>
    <name evidence="2" type="ORF">EVAR_22051_1</name>
</gene>
<dbReference type="EMBL" id="BGZK01000220">
    <property type="protein sequence ID" value="GBP29439.1"/>
    <property type="molecule type" value="Genomic_DNA"/>
</dbReference>
<evidence type="ECO:0000313" key="2">
    <source>
        <dbReference type="EMBL" id="GBP29439.1"/>
    </source>
</evidence>
<comment type="caution">
    <text evidence="2">The sequence shown here is derived from an EMBL/GenBank/DDBJ whole genome shotgun (WGS) entry which is preliminary data.</text>
</comment>
<protein>
    <submittedName>
        <fullName evidence="2">Uncharacterized protein</fullName>
    </submittedName>
</protein>
<sequence length="108" mass="12001">MTVNQLPFISTLTGENGVVEFLHRTAQKESRSAKVKTKKDERPPPAGPGFYCSYPRLLNVCEVKDLFEKINSTSRPRGRRGGQRRALIMSSGAENYSQIAHRAPALIA</sequence>
<feature type="compositionally biased region" description="Basic and acidic residues" evidence="1">
    <location>
        <begin position="25"/>
        <end position="43"/>
    </location>
</feature>
<organism evidence="2 3">
    <name type="scientific">Eumeta variegata</name>
    <name type="common">Bagworm moth</name>
    <name type="synonym">Eumeta japonica</name>
    <dbReference type="NCBI Taxonomy" id="151549"/>
    <lineage>
        <taxon>Eukaryota</taxon>
        <taxon>Metazoa</taxon>
        <taxon>Ecdysozoa</taxon>
        <taxon>Arthropoda</taxon>
        <taxon>Hexapoda</taxon>
        <taxon>Insecta</taxon>
        <taxon>Pterygota</taxon>
        <taxon>Neoptera</taxon>
        <taxon>Endopterygota</taxon>
        <taxon>Lepidoptera</taxon>
        <taxon>Glossata</taxon>
        <taxon>Ditrysia</taxon>
        <taxon>Tineoidea</taxon>
        <taxon>Psychidae</taxon>
        <taxon>Oiketicinae</taxon>
        <taxon>Eumeta</taxon>
    </lineage>
</organism>